<dbReference type="GO" id="GO:0000462">
    <property type="term" value="P:maturation of SSU-rRNA from tricistronic rRNA transcript (SSU-rRNA, 5.8S rRNA, LSU-rRNA)"/>
    <property type="evidence" value="ECO:0007669"/>
    <property type="project" value="TreeGrafter"/>
</dbReference>
<dbReference type="Proteomes" id="UP000757232">
    <property type="component" value="Unassembled WGS sequence"/>
</dbReference>
<dbReference type="InterPro" id="IPR019315">
    <property type="entry name" value="MMTA2_N"/>
</dbReference>
<keyword evidence="13" id="KW-1185">Reference proteome</keyword>
<evidence type="ECO:0000313" key="13">
    <source>
        <dbReference type="Proteomes" id="UP000757232"/>
    </source>
</evidence>
<evidence type="ECO:0000256" key="2">
    <source>
        <dbReference type="ARBA" id="ARBA00004604"/>
    </source>
</evidence>
<gene>
    <name evidence="12" type="ORF">A7U60_g4367</name>
</gene>
<reference evidence="12" key="1">
    <citation type="submission" date="2016-06" db="EMBL/GenBank/DDBJ databases">
        <title>Draft Genome sequence of the fungus Inonotus baumii.</title>
        <authorList>
            <person name="Zhu H."/>
            <person name="Lin W."/>
        </authorList>
    </citation>
    <scope>NUCLEOTIDE SEQUENCE</scope>
    <source>
        <strain evidence="12">821</strain>
    </source>
</reference>
<dbReference type="GO" id="GO:0019843">
    <property type="term" value="F:rRNA binding"/>
    <property type="evidence" value="ECO:0007669"/>
    <property type="project" value="TreeGrafter"/>
</dbReference>
<dbReference type="GO" id="GO:0034511">
    <property type="term" value="F:U3 snoRNA binding"/>
    <property type="evidence" value="ECO:0007669"/>
    <property type="project" value="InterPro"/>
</dbReference>
<evidence type="ECO:0000256" key="5">
    <source>
        <dbReference type="ARBA" id="ARBA00023242"/>
    </source>
</evidence>
<feature type="compositionally biased region" description="Basic and acidic residues" evidence="8">
    <location>
        <begin position="771"/>
        <end position="790"/>
    </location>
</feature>
<feature type="compositionally biased region" description="Acidic residues" evidence="8">
    <location>
        <begin position="93"/>
        <end position="102"/>
    </location>
</feature>
<dbReference type="AlphaFoldDB" id="A0A9Q5NCD7"/>
<dbReference type="Pfam" id="PF10159">
    <property type="entry name" value="MMtag"/>
    <property type="match status" value="1"/>
</dbReference>
<accession>A0A9Q5NCD7</accession>
<dbReference type="GO" id="GO:0032040">
    <property type="term" value="C:small-subunit processome"/>
    <property type="evidence" value="ECO:0007669"/>
    <property type="project" value="TreeGrafter"/>
</dbReference>
<dbReference type="InterPro" id="IPR053939">
    <property type="entry name" value="UTP25_C"/>
</dbReference>
<keyword evidence="6" id="KW-0687">Ribonucleoprotein</keyword>
<dbReference type="InterPro" id="IPR010678">
    <property type="entry name" value="UTP25"/>
</dbReference>
<comment type="caution">
    <text evidence="12">The sequence shown here is derived from an EMBL/GenBank/DDBJ whole genome shotgun (WGS) entry which is preliminary data.</text>
</comment>
<sequence>MAALGIEDPNDTATKLLTLLNVSATRSVKRKRFYDALAATEPVKLNKRKSVRIAGESSEGTTSHSERGEDATDSIGAEDKVSENGNTERNITPEEDEKDEDSTSSPFQVHFGSDSPLLSEKSRAAVDNRSLSVHKEMKERLGTVVEYLPESLEKSSLFSAGAISDKLITHFREQQRRLPKGIYLRNDKRTTPLIALDLRLLQDCLLSEIITYQDFYLPRMGHENHPAARDVVTLHALNHIMKKRRRILKNNERIARVVKDSPEAEVSDIRDQGFTRPSVLIILPFRSWALRWVESFTGHTPKPEFQVENHARFLSEYGLPPDTVDKLETAPPGTYPPDHVDMFKGNIDDSFRLGVKFTRKSVKLFSDFYQSDLVIASPLGLRLSIEKEKSADFLSSIEILILDQMNALGMQNWEHLQFVLSNLNSLPEETRDTDFSRIKSWYLDGHSRYLRQTIMLSPYDAPEFRHIFNDNLKNIAGKKRVESPYNPVQVPEGISQVFPPVLKSAVQSTNTVIFVPSSFDFIRVENHLRTSSVSFAVLSEYSSNQDVSRARQAFFTGKKAFLLISERFHFFRRYKIRGIRNLLFYGLPDHAQFYTEFLSFPFLDEGVEPSDITCRALYCRMFEPVRGGTRGGQAEFKWSDVSADKDREHYLGHSINAPTGRWQKNKDVHWYNRDIRQGETEKQAEVRRIKEAEAEALAQALGFGPSKKSLDVNSNEDNNASSPPAGQSGGMSLPGDEISEEKPERRMRKLEKRAKKAEKKARKEAKRMQRQKHESGSEYEHEDRYEEGQHSHSPKHQGFHERERSRVYHGHGRRSASPSRVQRRSASPPPRRDGRDHSRDYDFAEQERERERDRRRWDANAARDRLRSERR</sequence>
<organism evidence="12 13">
    <name type="scientific">Sanghuangporus baumii</name>
    <name type="common">Phellinus baumii</name>
    <dbReference type="NCBI Taxonomy" id="108892"/>
    <lineage>
        <taxon>Eukaryota</taxon>
        <taxon>Fungi</taxon>
        <taxon>Dikarya</taxon>
        <taxon>Basidiomycota</taxon>
        <taxon>Agaricomycotina</taxon>
        <taxon>Agaricomycetes</taxon>
        <taxon>Hymenochaetales</taxon>
        <taxon>Hymenochaetaceae</taxon>
        <taxon>Sanghuangporus</taxon>
    </lineage>
</organism>
<protein>
    <recommendedName>
        <fullName evidence="4">U3 small nucleolar RNA-associated protein 25</fullName>
    </recommendedName>
    <alternativeName>
        <fullName evidence="7">U three protein 25</fullName>
    </alternativeName>
</protein>
<comment type="similarity">
    <text evidence="3">Belongs to the UTP25 family.</text>
</comment>
<feature type="region of interest" description="Disordered" evidence="8">
    <location>
        <begin position="45"/>
        <end position="125"/>
    </location>
</feature>
<evidence type="ECO:0000259" key="11">
    <source>
        <dbReference type="Pfam" id="PF22916"/>
    </source>
</evidence>
<comment type="function">
    <text evidence="1">DEAD-box RNA helicase-like protein required for pre-18S rRNA processing, specifically at sites A0, A1, and A2.</text>
</comment>
<evidence type="ECO:0000256" key="7">
    <source>
        <dbReference type="ARBA" id="ARBA00031846"/>
    </source>
</evidence>
<evidence type="ECO:0000259" key="9">
    <source>
        <dbReference type="Pfam" id="PF06862"/>
    </source>
</evidence>
<feature type="domain" description="UTP25 C-terminal" evidence="9">
    <location>
        <begin position="495"/>
        <end position="621"/>
    </location>
</feature>
<name>A0A9Q5NCD7_SANBA</name>
<dbReference type="InterPro" id="IPR053940">
    <property type="entry name" value="UTP25_NTPase-like"/>
</dbReference>
<feature type="compositionally biased region" description="Polar residues" evidence="8">
    <location>
        <begin position="711"/>
        <end position="725"/>
    </location>
</feature>
<keyword evidence="5" id="KW-0539">Nucleus</keyword>
<dbReference type="EMBL" id="LNZH02000178">
    <property type="protein sequence ID" value="OCB88459.1"/>
    <property type="molecule type" value="Genomic_DNA"/>
</dbReference>
<evidence type="ECO:0000256" key="1">
    <source>
        <dbReference type="ARBA" id="ARBA00002883"/>
    </source>
</evidence>
<dbReference type="Pfam" id="PF22916">
    <property type="entry name" value="UTP25_NTPase-like"/>
    <property type="match status" value="1"/>
</dbReference>
<feature type="compositionally biased region" description="Basic and acidic residues" evidence="8">
    <location>
        <begin position="830"/>
        <end position="871"/>
    </location>
</feature>
<evidence type="ECO:0000259" key="10">
    <source>
        <dbReference type="Pfam" id="PF10159"/>
    </source>
</evidence>
<comment type="subcellular location">
    <subcellularLocation>
        <location evidence="2">Nucleus</location>
        <location evidence="2">Nucleolus</location>
    </subcellularLocation>
</comment>
<evidence type="ECO:0000256" key="4">
    <source>
        <dbReference type="ARBA" id="ARBA00015422"/>
    </source>
</evidence>
<evidence type="ECO:0000256" key="3">
    <source>
        <dbReference type="ARBA" id="ARBA00009223"/>
    </source>
</evidence>
<dbReference type="Pfam" id="PF06862">
    <property type="entry name" value="Utp25_C"/>
    <property type="match status" value="1"/>
</dbReference>
<feature type="region of interest" description="Disordered" evidence="8">
    <location>
        <begin position="705"/>
        <end position="871"/>
    </location>
</feature>
<evidence type="ECO:0000256" key="6">
    <source>
        <dbReference type="ARBA" id="ARBA00023274"/>
    </source>
</evidence>
<proteinExistence type="inferred from homology"/>
<dbReference type="PANTHER" id="PTHR12933:SF0">
    <property type="entry name" value="U3 SMALL NUCLEOLAR RNA-ASSOCIATED PROTEIN 25 HOMOLOG"/>
    <property type="match status" value="1"/>
</dbReference>
<evidence type="ECO:0000313" key="12">
    <source>
        <dbReference type="EMBL" id="OCB88459.1"/>
    </source>
</evidence>
<dbReference type="OrthoDB" id="10264378at2759"/>
<feature type="domain" description="UTP25 NTP hydrolase-like" evidence="11">
    <location>
        <begin position="212"/>
        <end position="478"/>
    </location>
</feature>
<feature type="compositionally biased region" description="Basic residues" evidence="8">
    <location>
        <begin position="745"/>
        <end position="770"/>
    </location>
</feature>
<evidence type="ECO:0000256" key="8">
    <source>
        <dbReference type="SAM" id="MobiDB-lite"/>
    </source>
</evidence>
<dbReference type="PANTHER" id="PTHR12933">
    <property type="entry name" value="ORF PROTEIN-RELATED"/>
    <property type="match status" value="1"/>
</dbReference>
<feature type="domain" description="Multiple myeloma tumor-associated protein 2-like N-terminal" evidence="10">
    <location>
        <begin position="628"/>
        <end position="702"/>
    </location>
</feature>